<protein>
    <recommendedName>
        <fullName evidence="3">EthD domain-containing protein</fullName>
    </recommendedName>
</protein>
<dbReference type="RefSeq" id="XP_016233966.1">
    <property type="nucleotide sequence ID" value="XM_016383263.1"/>
</dbReference>
<evidence type="ECO:0000313" key="2">
    <source>
        <dbReference type="Proteomes" id="UP000053328"/>
    </source>
</evidence>
<dbReference type="STRING" id="91928.A0A0D2B4X0"/>
<evidence type="ECO:0000313" key="1">
    <source>
        <dbReference type="EMBL" id="KIW13750.1"/>
    </source>
</evidence>
<name>A0A0D2B4X0_9EURO</name>
<dbReference type="Proteomes" id="UP000053328">
    <property type="component" value="Unassembled WGS sequence"/>
</dbReference>
<keyword evidence="2" id="KW-1185">Reference proteome</keyword>
<dbReference type="OrthoDB" id="2851338at2759"/>
<dbReference type="GeneID" id="27336024"/>
<dbReference type="VEuPathDB" id="FungiDB:PV08_08941"/>
<accession>A0A0D2B4X0</accession>
<dbReference type="AlphaFoldDB" id="A0A0D2B4X0"/>
<sequence>MIPGLMMVPMALQPDLSAQDCDDWYNNEHVPMRMRLPFFETGYRYRSTEQHEALTGTTTRQPPEWLALYEVNDMKQLKEPTYERLLNPDVQSWRERVVMQKISASRRYYDFVASHGRQDSSTGGVKLEDSQNLGDAASAYAETLVVVRVRLRSDLPAAEAEKEWDRWYVEDHLPPLCKVPGWQRTRRYRTSVIDDQPSEAPAVGCSAIEYLTLNEFAHDAAIGGPEHQIAIQTEWLTDVVESKWRQSYKLHYIQSKAPRDLSALYRSAADEFVSPDGMTRTLSGLRPRVESYIATRDNNVVPYRLEGCGTDTSPIIVMCVSIFGTWISIDDVADTFLSREVFRKGRVLQLTLPCRVRNEKNALAQFPDVEDLEDCFSALMIPKCSLLISLDVRGMTAEGNQPREIQHISAEDSHYGIGKLCDNALLLVARSKKATAKMVADLVSAVSEADNVDGVLESVLKELTTTP</sequence>
<proteinExistence type="predicted"/>
<reference evidence="1 2" key="1">
    <citation type="submission" date="2015-01" db="EMBL/GenBank/DDBJ databases">
        <title>The Genome Sequence of Exophiala spinifera CBS89968.</title>
        <authorList>
            <consortium name="The Broad Institute Genomics Platform"/>
            <person name="Cuomo C."/>
            <person name="de Hoog S."/>
            <person name="Gorbushina A."/>
            <person name="Stielow B."/>
            <person name="Teixiera M."/>
            <person name="Abouelleil A."/>
            <person name="Chapman S.B."/>
            <person name="Priest M."/>
            <person name="Young S.K."/>
            <person name="Wortman J."/>
            <person name="Nusbaum C."/>
            <person name="Birren B."/>
        </authorList>
    </citation>
    <scope>NUCLEOTIDE SEQUENCE [LARGE SCALE GENOMIC DNA]</scope>
    <source>
        <strain evidence="1 2">CBS 89968</strain>
    </source>
</reference>
<dbReference type="HOGENOM" id="CLU_021595_0_0_1"/>
<organism evidence="1 2">
    <name type="scientific">Exophiala spinifera</name>
    <dbReference type="NCBI Taxonomy" id="91928"/>
    <lineage>
        <taxon>Eukaryota</taxon>
        <taxon>Fungi</taxon>
        <taxon>Dikarya</taxon>
        <taxon>Ascomycota</taxon>
        <taxon>Pezizomycotina</taxon>
        <taxon>Eurotiomycetes</taxon>
        <taxon>Chaetothyriomycetidae</taxon>
        <taxon>Chaetothyriales</taxon>
        <taxon>Herpotrichiellaceae</taxon>
        <taxon>Exophiala</taxon>
    </lineage>
</organism>
<dbReference type="EMBL" id="KN847497">
    <property type="protein sequence ID" value="KIW13750.1"/>
    <property type="molecule type" value="Genomic_DNA"/>
</dbReference>
<gene>
    <name evidence="1" type="ORF">PV08_08941</name>
</gene>
<evidence type="ECO:0008006" key="3">
    <source>
        <dbReference type="Google" id="ProtNLM"/>
    </source>
</evidence>